<evidence type="ECO:0000313" key="3">
    <source>
        <dbReference type="Proteomes" id="UP001501095"/>
    </source>
</evidence>
<evidence type="ECO:0000313" key="2">
    <source>
        <dbReference type="EMBL" id="GAA2531883.1"/>
    </source>
</evidence>
<gene>
    <name evidence="2" type="ORF">GCM10010423_29280</name>
</gene>
<feature type="compositionally biased region" description="Basic and acidic residues" evidence="1">
    <location>
        <begin position="132"/>
        <end position="150"/>
    </location>
</feature>
<reference evidence="3" key="1">
    <citation type="journal article" date="2019" name="Int. J. Syst. Evol. Microbiol.">
        <title>The Global Catalogue of Microorganisms (GCM) 10K type strain sequencing project: providing services to taxonomists for standard genome sequencing and annotation.</title>
        <authorList>
            <consortium name="The Broad Institute Genomics Platform"/>
            <consortium name="The Broad Institute Genome Sequencing Center for Infectious Disease"/>
            <person name="Wu L."/>
            <person name="Ma J."/>
        </authorList>
    </citation>
    <scope>NUCLEOTIDE SEQUENCE [LARGE SCALE GENOMIC DNA]</scope>
    <source>
        <strain evidence="3">JCM 6924</strain>
    </source>
</reference>
<keyword evidence="3" id="KW-1185">Reference proteome</keyword>
<name>A0ABP6B146_9ACTN</name>
<protein>
    <submittedName>
        <fullName evidence="2">Uncharacterized protein</fullName>
    </submittedName>
</protein>
<feature type="region of interest" description="Disordered" evidence="1">
    <location>
        <begin position="116"/>
        <end position="160"/>
    </location>
</feature>
<dbReference type="Proteomes" id="UP001501095">
    <property type="component" value="Unassembled WGS sequence"/>
</dbReference>
<accession>A0ABP6B146</accession>
<evidence type="ECO:0000256" key="1">
    <source>
        <dbReference type="SAM" id="MobiDB-lite"/>
    </source>
</evidence>
<proteinExistence type="predicted"/>
<dbReference type="EMBL" id="BAAATM010000009">
    <property type="protein sequence ID" value="GAA2531883.1"/>
    <property type="molecule type" value="Genomic_DNA"/>
</dbReference>
<feature type="region of interest" description="Disordered" evidence="1">
    <location>
        <begin position="1"/>
        <end position="20"/>
    </location>
</feature>
<sequence length="160" mass="17420">MTPVLVQRRQGHSLSGRRQPLPVSTAAFHLREDAGLGAVGRRGRRGGRFLDGIHDTAADDLVTYGPAEGAAALDKVSLFLNSIATERPFWPGDSLLPPLGRLTPGRKAPFEQVGLQPAGGKRGRSTRQAICTERRTSEGRRRAMVREVSREPAWSLDSSR</sequence>
<organism evidence="2 3">
    <name type="scientific">Streptomyces levis</name>
    <dbReference type="NCBI Taxonomy" id="285566"/>
    <lineage>
        <taxon>Bacteria</taxon>
        <taxon>Bacillati</taxon>
        <taxon>Actinomycetota</taxon>
        <taxon>Actinomycetes</taxon>
        <taxon>Kitasatosporales</taxon>
        <taxon>Streptomycetaceae</taxon>
        <taxon>Streptomyces</taxon>
    </lineage>
</organism>
<comment type="caution">
    <text evidence="2">The sequence shown here is derived from an EMBL/GenBank/DDBJ whole genome shotgun (WGS) entry which is preliminary data.</text>
</comment>